<dbReference type="InterPro" id="IPR004837">
    <property type="entry name" value="NaCa_Exmemb"/>
</dbReference>
<feature type="transmembrane region" description="Helical" evidence="5">
    <location>
        <begin position="71"/>
        <end position="93"/>
    </location>
</feature>
<keyword evidence="2 5" id="KW-0812">Transmembrane</keyword>
<comment type="subcellular location">
    <subcellularLocation>
        <location evidence="1">Membrane</location>
        <topology evidence="1">Multi-pass membrane protein</topology>
    </subcellularLocation>
</comment>
<dbReference type="InterPro" id="IPR004481">
    <property type="entry name" value="K/Na/Ca-exchanger"/>
</dbReference>
<sequence length="353" mass="38480">MNLVLYLLALLASFYLLAVVCDRYFVFSLDKIALKLNMNSDMAGATLMAVGSSAPELFVSFIALFKPGNEAMGAGTIVGSAIFNILVIIGASAMVRKAFIAWQPVIRDVIFYSLSIILLIYSFWDGKIVLLESIAFLALYGVYIIAVLQWRKILPYKDDEKEPIEVLEEGEDKEQKNKSALGKFLNGINLVLDFIFPKEDKYWLVFIVSIASIAGLSWVLVESAVGISVILHVPAVIIGLTVLAAGTSIPDLISSMIVARQGRGGMAISNAIGSNIFDILIGLGLPWFIITVGGKVIPVVTENLNSSIILLFATVLAVLGFLMAKKWHINKLAGIGLISIYIGYLLWNIFQVL</sequence>
<dbReference type="AlphaFoldDB" id="A0A2N2E986"/>
<dbReference type="PANTHER" id="PTHR10846">
    <property type="entry name" value="SODIUM/POTASSIUM/CALCIUM EXCHANGER"/>
    <property type="match status" value="1"/>
</dbReference>
<protein>
    <submittedName>
        <fullName evidence="7">Sodium:proton exchanger</fullName>
    </submittedName>
</protein>
<feature type="transmembrane region" description="Helical" evidence="5">
    <location>
        <begin position="202"/>
        <end position="221"/>
    </location>
</feature>
<evidence type="ECO:0000256" key="2">
    <source>
        <dbReference type="ARBA" id="ARBA00022692"/>
    </source>
</evidence>
<evidence type="ECO:0000313" key="8">
    <source>
        <dbReference type="Proteomes" id="UP000233517"/>
    </source>
</evidence>
<proteinExistence type="predicted"/>
<dbReference type="GO" id="GO:0005262">
    <property type="term" value="F:calcium channel activity"/>
    <property type="evidence" value="ECO:0007669"/>
    <property type="project" value="TreeGrafter"/>
</dbReference>
<evidence type="ECO:0000313" key="7">
    <source>
        <dbReference type="EMBL" id="PKM91290.1"/>
    </source>
</evidence>
<name>A0A2N2E986_9BACT</name>
<evidence type="ECO:0000256" key="1">
    <source>
        <dbReference type="ARBA" id="ARBA00004141"/>
    </source>
</evidence>
<dbReference type="Proteomes" id="UP000233517">
    <property type="component" value="Unassembled WGS sequence"/>
</dbReference>
<accession>A0A2N2E986</accession>
<keyword evidence="3 5" id="KW-1133">Transmembrane helix</keyword>
<dbReference type="GO" id="GO:0006874">
    <property type="term" value="P:intracellular calcium ion homeostasis"/>
    <property type="evidence" value="ECO:0007669"/>
    <property type="project" value="TreeGrafter"/>
</dbReference>
<feature type="domain" description="Sodium/calcium exchanger membrane region" evidence="6">
    <location>
        <begin position="7"/>
        <end position="147"/>
    </location>
</feature>
<feature type="transmembrane region" description="Helical" evidence="5">
    <location>
        <begin position="227"/>
        <end position="246"/>
    </location>
</feature>
<dbReference type="EMBL" id="PHAI01000002">
    <property type="protein sequence ID" value="PKM91290.1"/>
    <property type="molecule type" value="Genomic_DNA"/>
</dbReference>
<dbReference type="PANTHER" id="PTHR10846:SF8">
    <property type="entry name" value="INNER MEMBRANE PROTEIN YRBG"/>
    <property type="match status" value="1"/>
</dbReference>
<dbReference type="NCBIfam" id="TIGR00367">
    <property type="entry name" value="calcium/sodium antiporter"/>
    <property type="match status" value="1"/>
</dbReference>
<dbReference type="GO" id="GO:0005886">
    <property type="term" value="C:plasma membrane"/>
    <property type="evidence" value="ECO:0007669"/>
    <property type="project" value="TreeGrafter"/>
</dbReference>
<organism evidence="7 8">
    <name type="scientific">Candidatus Falkowbacteria bacterium HGW-Falkowbacteria-1</name>
    <dbReference type="NCBI Taxonomy" id="2013768"/>
    <lineage>
        <taxon>Bacteria</taxon>
        <taxon>Candidatus Falkowiibacteriota</taxon>
    </lineage>
</organism>
<evidence type="ECO:0000259" key="6">
    <source>
        <dbReference type="Pfam" id="PF01699"/>
    </source>
</evidence>
<dbReference type="Gene3D" id="1.20.1420.30">
    <property type="entry name" value="NCX, central ion-binding region"/>
    <property type="match status" value="2"/>
</dbReference>
<feature type="transmembrane region" description="Helical" evidence="5">
    <location>
        <begin position="304"/>
        <end position="324"/>
    </location>
</feature>
<feature type="transmembrane region" description="Helical" evidence="5">
    <location>
        <begin position="6"/>
        <end position="26"/>
    </location>
</feature>
<feature type="transmembrane region" description="Helical" evidence="5">
    <location>
        <begin position="331"/>
        <end position="350"/>
    </location>
</feature>
<evidence type="ECO:0000256" key="5">
    <source>
        <dbReference type="SAM" id="Phobius"/>
    </source>
</evidence>
<keyword evidence="4 5" id="KW-0472">Membrane</keyword>
<feature type="transmembrane region" description="Helical" evidence="5">
    <location>
        <begin position="130"/>
        <end position="148"/>
    </location>
</feature>
<dbReference type="InterPro" id="IPR044880">
    <property type="entry name" value="NCX_ion-bd_dom_sf"/>
</dbReference>
<reference evidence="7 8" key="1">
    <citation type="journal article" date="2017" name="ISME J.">
        <title>Potential for microbial H2 and metal transformations associated with novel bacteria and archaea in deep terrestrial subsurface sediments.</title>
        <authorList>
            <person name="Hernsdorf A.W."/>
            <person name="Amano Y."/>
            <person name="Miyakawa K."/>
            <person name="Ise K."/>
            <person name="Suzuki Y."/>
            <person name="Anantharaman K."/>
            <person name="Probst A."/>
            <person name="Burstein D."/>
            <person name="Thomas B.C."/>
            <person name="Banfield J.F."/>
        </authorList>
    </citation>
    <scope>NUCLEOTIDE SEQUENCE [LARGE SCALE GENOMIC DNA]</scope>
    <source>
        <strain evidence="7">HGW-Falkowbacteria-1</strain>
    </source>
</reference>
<comment type="caution">
    <text evidence="7">The sequence shown here is derived from an EMBL/GenBank/DDBJ whole genome shotgun (WGS) entry which is preliminary data.</text>
</comment>
<evidence type="ECO:0000256" key="4">
    <source>
        <dbReference type="ARBA" id="ARBA00023136"/>
    </source>
</evidence>
<feature type="transmembrane region" description="Helical" evidence="5">
    <location>
        <begin position="47"/>
        <end position="65"/>
    </location>
</feature>
<feature type="transmembrane region" description="Helical" evidence="5">
    <location>
        <begin position="105"/>
        <end position="124"/>
    </location>
</feature>
<gene>
    <name evidence="7" type="ORF">CVU82_01680</name>
</gene>
<feature type="transmembrane region" description="Helical" evidence="5">
    <location>
        <begin position="267"/>
        <end position="292"/>
    </location>
</feature>
<dbReference type="GO" id="GO:0008273">
    <property type="term" value="F:calcium, potassium:sodium antiporter activity"/>
    <property type="evidence" value="ECO:0007669"/>
    <property type="project" value="TreeGrafter"/>
</dbReference>
<dbReference type="Pfam" id="PF01699">
    <property type="entry name" value="Na_Ca_ex"/>
    <property type="match status" value="2"/>
</dbReference>
<evidence type="ECO:0000256" key="3">
    <source>
        <dbReference type="ARBA" id="ARBA00022989"/>
    </source>
</evidence>
<feature type="domain" description="Sodium/calcium exchanger membrane region" evidence="6">
    <location>
        <begin position="202"/>
        <end position="349"/>
    </location>
</feature>